<evidence type="ECO:0000313" key="5">
    <source>
        <dbReference type="EMBL" id="WPD19375.1"/>
    </source>
</evidence>
<sequence length="168" mass="18761">MEAVMAVNVAFFLLPKAEVVWLSPRNTLRQALERMEYHRYTAVPLVDEEGRYAGTLTEGDLLWFIKRTPGFTFDQAERILVRDVPRRLRNEAVSIRADVRDLVRLAAVQSFVPVVDDRGLFIGIVRRREIIEYCARLLFDAGPGAGHAEGPARDGEGDPRPGGRSAGG</sequence>
<dbReference type="CDD" id="cd09834">
    <property type="entry name" value="CBS_pair_bac"/>
    <property type="match status" value="1"/>
</dbReference>
<proteinExistence type="predicted"/>
<evidence type="ECO:0000256" key="3">
    <source>
        <dbReference type="SAM" id="MobiDB-lite"/>
    </source>
</evidence>
<feature type="domain" description="CBS" evidence="4">
    <location>
        <begin position="13"/>
        <end position="72"/>
    </location>
</feature>
<evidence type="ECO:0000313" key="6">
    <source>
        <dbReference type="Proteomes" id="UP001304683"/>
    </source>
</evidence>
<dbReference type="Proteomes" id="UP001304683">
    <property type="component" value="Chromosome"/>
</dbReference>
<evidence type="ECO:0000259" key="4">
    <source>
        <dbReference type="PROSITE" id="PS51371"/>
    </source>
</evidence>
<dbReference type="EMBL" id="CP132508">
    <property type="protein sequence ID" value="WPD19375.1"/>
    <property type="molecule type" value="Genomic_DNA"/>
</dbReference>
<organism evidence="5 6">
    <name type="scientific">Thermaerobacter composti</name>
    <dbReference type="NCBI Taxonomy" id="554949"/>
    <lineage>
        <taxon>Bacteria</taxon>
        <taxon>Bacillati</taxon>
        <taxon>Bacillota</taxon>
        <taxon>Clostridia</taxon>
        <taxon>Eubacteriales</taxon>
        <taxon>Clostridiales Family XVII. Incertae Sedis</taxon>
        <taxon>Thermaerobacter</taxon>
    </lineage>
</organism>
<keyword evidence="1 2" id="KW-0129">CBS domain</keyword>
<keyword evidence="6" id="KW-1185">Reference proteome</keyword>
<evidence type="ECO:0000256" key="1">
    <source>
        <dbReference type="ARBA" id="ARBA00023122"/>
    </source>
</evidence>
<gene>
    <name evidence="5" type="ORF">Q5761_01505</name>
</gene>
<dbReference type="SUPFAM" id="SSF54631">
    <property type="entry name" value="CBS-domain pair"/>
    <property type="match status" value="1"/>
</dbReference>
<dbReference type="PANTHER" id="PTHR43080:SF26">
    <property type="entry name" value="REGULATORY PROTEIN"/>
    <property type="match status" value="1"/>
</dbReference>
<name>A0ABZ0QPG3_9FIRM</name>
<dbReference type="InterPro" id="IPR000644">
    <property type="entry name" value="CBS_dom"/>
</dbReference>
<dbReference type="PROSITE" id="PS51371">
    <property type="entry name" value="CBS"/>
    <property type="match status" value="1"/>
</dbReference>
<protein>
    <submittedName>
        <fullName evidence="5">CBS domain-containing protein</fullName>
    </submittedName>
</protein>
<dbReference type="Gene3D" id="3.10.580.10">
    <property type="entry name" value="CBS-domain"/>
    <property type="match status" value="1"/>
</dbReference>
<dbReference type="Pfam" id="PF00571">
    <property type="entry name" value="CBS"/>
    <property type="match status" value="2"/>
</dbReference>
<accession>A0ABZ0QPG3</accession>
<dbReference type="PANTHER" id="PTHR43080">
    <property type="entry name" value="CBS DOMAIN-CONTAINING PROTEIN CBSX3, MITOCHONDRIAL"/>
    <property type="match status" value="1"/>
</dbReference>
<dbReference type="InterPro" id="IPR046342">
    <property type="entry name" value="CBS_dom_sf"/>
</dbReference>
<feature type="region of interest" description="Disordered" evidence="3">
    <location>
        <begin position="146"/>
        <end position="168"/>
    </location>
</feature>
<evidence type="ECO:0000256" key="2">
    <source>
        <dbReference type="PROSITE-ProRule" id="PRU00703"/>
    </source>
</evidence>
<dbReference type="SMART" id="SM00116">
    <property type="entry name" value="CBS"/>
    <property type="match status" value="1"/>
</dbReference>
<feature type="compositionally biased region" description="Basic and acidic residues" evidence="3">
    <location>
        <begin position="150"/>
        <end position="161"/>
    </location>
</feature>
<reference evidence="5 6" key="1">
    <citation type="submission" date="2023-08" db="EMBL/GenBank/DDBJ databases">
        <title>Genome sequence of Thermaerobacter compostii strain Ins1, a spore-forming filamentous bacterium isolated from a deep geothermal reservoir.</title>
        <authorList>
            <person name="Bregnard D."/>
            <person name="Gonzalez D."/>
            <person name="Junier P."/>
        </authorList>
    </citation>
    <scope>NUCLEOTIDE SEQUENCE [LARGE SCALE GENOMIC DNA]</scope>
    <source>
        <strain evidence="5 6">Ins1</strain>
    </source>
</reference>
<dbReference type="RefSeq" id="WP_318750913.1">
    <property type="nucleotide sequence ID" value="NZ_CP132508.1"/>
</dbReference>
<dbReference type="InterPro" id="IPR051257">
    <property type="entry name" value="Diverse_CBS-Domain"/>
</dbReference>